<dbReference type="GO" id="GO:0016020">
    <property type="term" value="C:membrane"/>
    <property type="evidence" value="ECO:0007669"/>
    <property type="project" value="TreeGrafter"/>
</dbReference>
<keyword evidence="2" id="KW-0560">Oxidoreductase</keyword>
<evidence type="ECO:0000256" key="1">
    <source>
        <dbReference type="ARBA" id="ARBA00006484"/>
    </source>
</evidence>
<protein>
    <submittedName>
        <fullName evidence="3">Short-chain dehydrogenase</fullName>
    </submittedName>
</protein>
<dbReference type="Proteomes" id="UP000186513">
    <property type="component" value="Unassembled WGS sequence"/>
</dbReference>
<dbReference type="GO" id="GO:0016491">
    <property type="term" value="F:oxidoreductase activity"/>
    <property type="evidence" value="ECO:0007669"/>
    <property type="project" value="UniProtKB-KW"/>
</dbReference>
<accession>A0A1K2HRG5</accession>
<dbReference type="SUPFAM" id="SSF51735">
    <property type="entry name" value="NAD(P)-binding Rossmann-fold domains"/>
    <property type="match status" value="1"/>
</dbReference>
<dbReference type="InterPro" id="IPR036291">
    <property type="entry name" value="NAD(P)-bd_dom_sf"/>
</dbReference>
<evidence type="ECO:0000313" key="3">
    <source>
        <dbReference type="EMBL" id="SFZ79326.1"/>
    </source>
</evidence>
<dbReference type="Pfam" id="PF00106">
    <property type="entry name" value="adh_short"/>
    <property type="match status" value="1"/>
</dbReference>
<evidence type="ECO:0000256" key="2">
    <source>
        <dbReference type="ARBA" id="ARBA00023002"/>
    </source>
</evidence>
<dbReference type="PANTHER" id="PTHR44196:SF1">
    <property type="entry name" value="DEHYDROGENASE_REDUCTASE SDR FAMILY MEMBER 7B"/>
    <property type="match status" value="1"/>
</dbReference>
<gene>
    <name evidence="3" type="ORF">SAMN02745887_03509</name>
</gene>
<dbReference type="STRING" id="1121279.SAMN02745887_03509"/>
<evidence type="ECO:0000313" key="4">
    <source>
        <dbReference type="Proteomes" id="UP000186513"/>
    </source>
</evidence>
<dbReference type="Gene3D" id="3.40.50.720">
    <property type="entry name" value="NAD(P)-binding Rossmann-like Domain"/>
    <property type="match status" value="1"/>
</dbReference>
<sequence length="258" mass="27579">MSSMNPPIQDWSSQRVWVIGASSGIGAALAQQLLATGARVVLSARRAPELAALTAGNPRAAAVPFDAADANAWDAAHQAAQAAFAGLDLVVFVAARYDPQRAWELDAASARRSFELNVLGVYEGLTRVLPALQAQGRGGVALVASVSGYTGLPKASVYGATKAALINLAETLYFDLAPRGLAVYLINPGFVATPMTARNDFAMPEIISPEQAAQAIVQGLEQGEFEIRFPKRFTGRMAWLARLPYRLRFWLLHKTTGL</sequence>
<name>A0A1K2HRG5_9NEIS</name>
<dbReference type="PRINTS" id="PR00081">
    <property type="entry name" value="GDHRDH"/>
</dbReference>
<organism evidence="3 4">
    <name type="scientific">Chitinimonas taiwanensis DSM 18899</name>
    <dbReference type="NCBI Taxonomy" id="1121279"/>
    <lineage>
        <taxon>Bacteria</taxon>
        <taxon>Pseudomonadati</taxon>
        <taxon>Pseudomonadota</taxon>
        <taxon>Betaproteobacteria</taxon>
        <taxon>Neisseriales</taxon>
        <taxon>Chitinibacteraceae</taxon>
        <taxon>Chitinimonas</taxon>
    </lineage>
</organism>
<comment type="similarity">
    <text evidence="1">Belongs to the short-chain dehydrogenases/reductases (SDR) family.</text>
</comment>
<dbReference type="InterPro" id="IPR002347">
    <property type="entry name" value="SDR_fam"/>
</dbReference>
<keyword evidence="4" id="KW-1185">Reference proteome</keyword>
<proteinExistence type="inferred from homology"/>
<dbReference type="AlphaFoldDB" id="A0A1K2HRG5"/>
<reference evidence="3 4" key="1">
    <citation type="submission" date="2016-11" db="EMBL/GenBank/DDBJ databases">
        <authorList>
            <person name="Jaros S."/>
            <person name="Januszkiewicz K."/>
            <person name="Wedrychowicz H."/>
        </authorList>
    </citation>
    <scope>NUCLEOTIDE SEQUENCE [LARGE SCALE GENOMIC DNA]</scope>
    <source>
        <strain evidence="3 4">DSM 18899</strain>
    </source>
</reference>
<dbReference type="EMBL" id="FPKR01000016">
    <property type="protein sequence ID" value="SFZ79326.1"/>
    <property type="molecule type" value="Genomic_DNA"/>
</dbReference>
<dbReference type="PANTHER" id="PTHR44196">
    <property type="entry name" value="DEHYDROGENASE/REDUCTASE SDR FAMILY MEMBER 7B"/>
    <property type="match status" value="1"/>
</dbReference>